<feature type="region of interest" description="Disordered" evidence="1">
    <location>
        <begin position="436"/>
        <end position="458"/>
    </location>
</feature>
<feature type="compositionally biased region" description="Low complexity" evidence="1">
    <location>
        <begin position="315"/>
        <end position="344"/>
    </location>
</feature>
<dbReference type="OrthoDB" id="73875at2759"/>
<dbReference type="Proteomes" id="UP000799771">
    <property type="component" value="Unassembled WGS sequence"/>
</dbReference>
<dbReference type="RefSeq" id="XP_033519042.1">
    <property type="nucleotide sequence ID" value="XM_033661999.1"/>
</dbReference>
<feature type="region of interest" description="Disordered" evidence="1">
    <location>
        <begin position="281"/>
        <end position="344"/>
    </location>
</feature>
<dbReference type="EMBL" id="ML977518">
    <property type="protein sequence ID" value="KAF2124649.1"/>
    <property type="molecule type" value="Genomic_DNA"/>
</dbReference>
<accession>A0A6A5ZYM9</accession>
<sequence>MRMQAVSPMTALMSAKRGILPLSFCSGGRLSALVFLGNVTKTGIRTRRVTATMTMTMTMIPIRLGNRTTMVWITVTVPIGPKMVGGASARSSVAVSLRLQTILDIILTKFAGCGWMGLPWGPGCPPGTIPPPLGELGFECGMFGCPDPDTGCIGLFGCPTINGPPVCGILGCGGHCITSGGCTPCPPEICKLPGCKLPDGCGPKPGPPPAQPSDRPSKCDDKQKITVTERFVWCTENIVVSSVISELQISSTTVSSVCAPLIQATVTGCAVVGWDSTTTATRTSTASETPGPMCTRAPLSLDDDEGSNEQPDRWVSSNSFTFSSMNSSTSTPSSPTKTTSSSASTTSVSCANCEMWMGDCTKKYCKQDGSDVNKCVNWCLTALCHAEDSPSNCRSGQTCAWKACPVGNFPNLQDGTPAEPFTWTVHLPSTIATVTNFPSSSEPSSVPAKPTRTSAPIKPDSTWKVKLRHTMERDDSSISWTLYDGNGFEAGKGMKAGHKSKELSDVIASQYRPAEDSMSYVVDLKVIESLRLELTQTELIIQKNICYLGDNIVGGEKYQCKPSMRTETFKEDKTFSVSVCESCKELLGRDPPLAKDDLWCDDLNKSSWKKKNAGWEREWECGWKGWEDAA</sequence>
<dbReference type="AlphaFoldDB" id="A0A6A5ZYM9"/>
<proteinExistence type="predicted"/>
<keyword evidence="3" id="KW-1185">Reference proteome</keyword>
<evidence type="ECO:0000256" key="1">
    <source>
        <dbReference type="SAM" id="MobiDB-lite"/>
    </source>
</evidence>
<gene>
    <name evidence="2" type="ORF">P153DRAFT_124095</name>
</gene>
<reference evidence="2" key="1">
    <citation type="journal article" date="2020" name="Stud. Mycol.">
        <title>101 Dothideomycetes genomes: a test case for predicting lifestyles and emergence of pathogens.</title>
        <authorList>
            <person name="Haridas S."/>
            <person name="Albert R."/>
            <person name="Binder M."/>
            <person name="Bloem J."/>
            <person name="Labutti K."/>
            <person name="Salamov A."/>
            <person name="Andreopoulos B."/>
            <person name="Baker S."/>
            <person name="Barry K."/>
            <person name="Bills G."/>
            <person name="Bluhm B."/>
            <person name="Cannon C."/>
            <person name="Castanera R."/>
            <person name="Culley D."/>
            <person name="Daum C."/>
            <person name="Ezra D."/>
            <person name="Gonzalez J."/>
            <person name="Henrissat B."/>
            <person name="Kuo A."/>
            <person name="Liang C."/>
            <person name="Lipzen A."/>
            <person name="Lutzoni F."/>
            <person name="Magnuson J."/>
            <person name="Mondo S."/>
            <person name="Nolan M."/>
            <person name="Ohm R."/>
            <person name="Pangilinan J."/>
            <person name="Park H.-J."/>
            <person name="Ramirez L."/>
            <person name="Alfaro M."/>
            <person name="Sun H."/>
            <person name="Tritt A."/>
            <person name="Yoshinaga Y."/>
            <person name="Zwiers L.-H."/>
            <person name="Turgeon B."/>
            <person name="Goodwin S."/>
            <person name="Spatafora J."/>
            <person name="Crous P."/>
            <person name="Grigoriev I."/>
        </authorList>
    </citation>
    <scope>NUCLEOTIDE SEQUENCE</scope>
    <source>
        <strain evidence="2">CBS 119687</strain>
    </source>
</reference>
<evidence type="ECO:0000313" key="3">
    <source>
        <dbReference type="Proteomes" id="UP000799771"/>
    </source>
</evidence>
<evidence type="ECO:0000313" key="2">
    <source>
        <dbReference type="EMBL" id="KAF2124649.1"/>
    </source>
</evidence>
<protein>
    <submittedName>
        <fullName evidence="2">Uncharacterized protein</fullName>
    </submittedName>
</protein>
<dbReference type="GeneID" id="54402431"/>
<name>A0A6A5ZYM9_9PLEO</name>
<organism evidence="2 3">
    <name type="scientific">Dothidotthia symphoricarpi CBS 119687</name>
    <dbReference type="NCBI Taxonomy" id="1392245"/>
    <lineage>
        <taxon>Eukaryota</taxon>
        <taxon>Fungi</taxon>
        <taxon>Dikarya</taxon>
        <taxon>Ascomycota</taxon>
        <taxon>Pezizomycotina</taxon>
        <taxon>Dothideomycetes</taxon>
        <taxon>Pleosporomycetidae</taxon>
        <taxon>Pleosporales</taxon>
        <taxon>Dothidotthiaceae</taxon>
        <taxon>Dothidotthia</taxon>
    </lineage>
</organism>